<evidence type="ECO:0000313" key="3">
    <source>
        <dbReference type="EMBL" id="CDN90238.1"/>
    </source>
</evidence>
<proteinExistence type="inferred from homology"/>
<keyword evidence="2" id="KW-0732">Signal</keyword>
<protein>
    <submittedName>
        <fullName evidence="3">Outer membrane lipoprotein</fullName>
    </submittedName>
</protein>
<dbReference type="Gene3D" id="2.20.200.10">
    <property type="entry name" value="Outer membrane efflux proteins (OEP)"/>
    <property type="match status" value="1"/>
</dbReference>
<accession>A0A1L1PK03</accession>
<dbReference type="InterPro" id="IPR010131">
    <property type="entry name" value="MdtP/NodT-like"/>
</dbReference>
<keyword evidence="2 3" id="KW-0449">Lipoprotein</keyword>
<reference evidence="4" key="1">
    <citation type="submission" date="2014-11" db="EMBL/GenBank/DDBJ databases">
        <title>Draft genome sequence of Hydrogenophaga intermedia S1.</title>
        <authorList>
            <person name="Gan H.M."/>
            <person name="Chew T.H."/>
            <person name="Stolz A."/>
        </authorList>
    </citation>
    <scope>NUCLEOTIDE SEQUENCE [LARGE SCALE GENOMIC DNA]</scope>
    <source>
        <strain evidence="4">S1</strain>
    </source>
</reference>
<gene>
    <name evidence="3" type="ORF">BN948_04680</name>
</gene>
<dbReference type="AlphaFoldDB" id="A0A1L1PK03"/>
<keyword evidence="2" id="KW-0812">Transmembrane</keyword>
<keyword evidence="2" id="KW-0564">Palmitate</keyword>
<name>A0A1L1PK03_HYDIT</name>
<dbReference type="SUPFAM" id="SSF56954">
    <property type="entry name" value="Outer membrane efflux proteins (OEP)"/>
    <property type="match status" value="1"/>
</dbReference>
<evidence type="ECO:0000313" key="4">
    <source>
        <dbReference type="Proteomes" id="UP000028878"/>
    </source>
</evidence>
<keyword evidence="4" id="KW-1185">Reference proteome</keyword>
<dbReference type="RefSeq" id="WP_009516117.1">
    <property type="nucleotide sequence ID" value="NZ_VCPF01000024.1"/>
</dbReference>
<comment type="similarity">
    <text evidence="1 2">Belongs to the outer membrane factor (OMF) (TC 1.B.17) family.</text>
</comment>
<dbReference type="InterPro" id="IPR003423">
    <property type="entry name" value="OMP_efflux"/>
</dbReference>
<evidence type="ECO:0000256" key="1">
    <source>
        <dbReference type="ARBA" id="ARBA00007613"/>
    </source>
</evidence>
<dbReference type="EMBL" id="CCAE010000071">
    <property type="protein sequence ID" value="CDN90238.1"/>
    <property type="molecule type" value="Genomic_DNA"/>
</dbReference>
<keyword evidence="2" id="KW-0472">Membrane</keyword>
<dbReference type="PANTHER" id="PTHR30203">
    <property type="entry name" value="OUTER MEMBRANE CATION EFFLUX PROTEIN"/>
    <property type="match status" value="1"/>
</dbReference>
<dbReference type="Gene3D" id="1.20.1600.10">
    <property type="entry name" value="Outer membrane efflux proteins (OEP)"/>
    <property type="match status" value="1"/>
</dbReference>
<feature type="chain" id="PRO_5009365861" evidence="2">
    <location>
        <begin position="28"/>
        <end position="473"/>
    </location>
</feature>
<keyword evidence="2" id="KW-1134">Transmembrane beta strand</keyword>
<feature type="signal peptide" evidence="2">
    <location>
        <begin position="1"/>
        <end position="27"/>
    </location>
</feature>
<dbReference type="GO" id="GO:0005886">
    <property type="term" value="C:plasma membrane"/>
    <property type="evidence" value="ECO:0007669"/>
    <property type="project" value="UniProtKB-SubCell"/>
</dbReference>
<dbReference type="PANTHER" id="PTHR30203:SF33">
    <property type="entry name" value="BLR4455 PROTEIN"/>
    <property type="match status" value="1"/>
</dbReference>
<organism evidence="3 4">
    <name type="scientific">Hydrogenophaga intermedia</name>
    <dbReference type="NCBI Taxonomy" id="65786"/>
    <lineage>
        <taxon>Bacteria</taxon>
        <taxon>Pseudomonadati</taxon>
        <taxon>Pseudomonadota</taxon>
        <taxon>Betaproteobacteria</taxon>
        <taxon>Burkholderiales</taxon>
        <taxon>Comamonadaceae</taxon>
        <taxon>Hydrogenophaga</taxon>
    </lineage>
</organism>
<dbReference type="Pfam" id="PF02321">
    <property type="entry name" value="OEP"/>
    <property type="match status" value="2"/>
</dbReference>
<dbReference type="GO" id="GO:0015562">
    <property type="term" value="F:efflux transmembrane transporter activity"/>
    <property type="evidence" value="ECO:0007669"/>
    <property type="project" value="InterPro"/>
</dbReference>
<evidence type="ECO:0000256" key="2">
    <source>
        <dbReference type="RuleBase" id="RU362097"/>
    </source>
</evidence>
<dbReference type="Proteomes" id="UP000028878">
    <property type="component" value="Unassembled WGS sequence"/>
</dbReference>
<sequence precursor="true">MPPSFPFTPLSPRLALAALPLVLAACAGTREPPAPRIELPAGFQYANTEANAPAVPIDPEWWRAYGDPELDALLRRVAEANPELAQAEARWRQALSQVDAARALALPSLGAGVGVTRSGGGTTSSGASAGTRRLYDAGLDLSWTPDLWGRAAREREAAAAGADAQAALLDAGRLALQLAAAQGYVRLRALDAHLALQAEADVAFARSLQITRLQYEAGLVARADVIQAETQLQSLRTQAFTITRQRALEANALALLAGATPSDLPIAVREGALPGVPPVPAALPADLLRRRPDLAAAERQLAAAHARLGIAQTAWLPDLSLSASVGWQASSFARLFDTPSRVWSLGPQLAATLFDGGARRANEALFTAAYDEQAAAWRAGVLAAVRETEDALAQLGTLAEQERQQARLVELANENERVVGYRYEAGEISFLEVATAQNLALSARRAALDVRAERLAASMALVAALGGGWQPRP</sequence>
<dbReference type="NCBIfam" id="TIGR01845">
    <property type="entry name" value="outer_NodT"/>
    <property type="match status" value="1"/>
</dbReference>
<comment type="subcellular location">
    <subcellularLocation>
        <location evidence="2">Cell membrane</location>
        <topology evidence="2">Lipid-anchor</topology>
    </subcellularLocation>
</comment>